<feature type="region of interest" description="Disordered" evidence="1">
    <location>
        <begin position="42"/>
        <end position="100"/>
    </location>
</feature>
<keyword evidence="3" id="KW-1185">Reference proteome</keyword>
<organism evidence="2 3">
    <name type="scientific">Synaphobranchus kaupii</name>
    <name type="common">Kaup's arrowtooth eel</name>
    <dbReference type="NCBI Taxonomy" id="118154"/>
    <lineage>
        <taxon>Eukaryota</taxon>
        <taxon>Metazoa</taxon>
        <taxon>Chordata</taxon>
        <taxon>Craniata</taxon>
        <taxon>Vertebrata</taxon>
        <taxon>Euteleostomi</taxon>
        <taxon>Actinopterygii</taxon>
        <taxon>Neopterygii</taxon>
        <taxon>Teleostei</taxon>
        <taxon>Anguilliformes</taxon>
        <taxon>Synaphobranchidae</taxon>
        <taxon>Synaphobranchus</taxon>
    </lineage>
</organism>
<feature type="region of interest" description="Disordered" evidence="1">
    <location>
        <begin position="1"/>
        <end position="29"/>
    </location>
</feature>
<accession>A0A9Q1GAU9</accession>
<dbReference type="EMBL" id="JAINUF010000001">
    <property type="protein sequence ID" value="KAJ8380106.1"/>
    <property type="molecule type" value="Genomic_DNA"/>
</dbReference>
<dbReference type="AlphaFoldDB" id="A0A9Q1GAU9"/>
<protein>
    <submittedName>
        <fullName evidence="2">Uncharacterized protein</fullName>
    </submittedName>
</protein>
<dbReference type="Proteomes" id="UP001152622">
    <property type="component" value="Chromosome 1"/>
</dbReference>
<sequence>MDWVVAHGRRAGVSGRPGSTETVPRSTSPFQAVPWAICQSQVEKAQRARSYNPAAEAGSQRGTGSAAGGRDTAVPPTGPGDASAPGSKVPGPRGDGWISAADRALHAAINHTVTPGRASQRWRPVVMSAAHYHI</sequence>
<reference evidence="2" key="1">
    <citation type="journal article" date="2023" name="Science">
        <title>Genome structures resolve the early diversification of teleost fishes.</title>
        <authorList>
            <person name="Parey E."/>
            <person name="Louis A."/>
            <person name="Montfort J."/>
            <person name="Bouchez O."/>
            <person name="Roques C."/>
            <person name="Iampietro C."/>
            <person name="Lluch J."/>
            <person name="Castinel A."/>
            <person name="Donnadieu C."/>
            <person name="Desvignes T."/>
            <person name="Floi Bucao C."/>
            <person name="Jouanno E."/>
            <person name="Wen M."/>
            <person name="Mejri S."/>
            <person name="Dirks R."/>
            <person name="Jansen H."/>
            <person name="Henkel C."/>
            <person name="Chen W.J."/>
            <person name="Zahm M."/>
            <person name="Cabau C."/>
            <person name="Klopp C."/>
            <person name="Thompson A.W."/>
            <person name="Robinson-Rechavi M."/>
            <person name="Braasch I."/>
            <person name="Lecointre G."/>
            <person name="Bobe J."/>
            <person name="Postlethwait J.H."/>
            <person name="Berthelot C."/>
            <person name="Roest Crollius H."/>
            <person name="Guiguen Y."/>
        </authorList>
    </citation>
    <scope>NUCLEOTIDE SEQUENCE</scope>
    <source>
        <strain evidence="2">WJC10195</strain>
    </source>
</reference>
<evidence type="ECO:0000313" key="2">
    <source>
        <dbReference type="EMBL" id="KAJ8380106.1"/>
    </source>
</evidence>
<evidence type="ECO:0000256" key="1">
    <source>
        <dbReference type="SAM" id="MobiDB-lite"/>
    </source>
</evidence>
<evidence type="ECO:0000313" key="3">
    <source>
        <dbReference type="Proteomes" id="UP001152622"/>
    </source>
</evidence>
<feature type="compositionally biased region" description="Polar residues" evidence="1">
    <location>
        <begin position="17"/>
        <end position="29"/>
    </location>
</feature>
<name>A0A9Q1GAU9_SYNKA</name>
<proteinExistence type="predicted"/>
<comment type="caution">
    <text evidence="2">The sequence shown here is derived from an EMBL/GenBank/DDBJ whole genome shotgun (WGS) entry which is preliminary data.</text>
</comment>
<gene>
    <name evidence="2" type="ORF">SKAU_G00008840</name>
</gene>